<sequence>MASMDAKDDPSHAKPALPLLLAPAALYLFSVSLLFPIFPSLLKFALPAGVPERGAETTALYGLLQQIKAVLDLFTLPVLGRVSDYVGRKPVTLWCLVLALLQLLLITPPSRTGAAPETYHACLVASRVLGGMSDGVLVLLFASLTDVADGAALPVLFGRVGLVFGCAFTLGPLTAALLLARTETLLAARRSRLPTSLTAQFLLSFSPVYQLQQARGRAGLAHTVSHNREDTDPRPHQV</sequence>
<evidence type="ECO:0000256" key="4">
    <source>
        <dbReference type="ARBA" id="ARBA00022989"/>
    </source>
</evidence>
<dbReference type="EnsemblProtists" id="EOD30752">
    <property type="protein sequence ID" value="EOD30752"/>
    <property type="gene ID" value="EMIHUDRAFT_253657"/>
</dbReference>
<reference evidence="7" key="2">
    <citation type="submission" date="2024-10" db="UniProtKB">
        <authorList>
            <consortium name="EnsemblProtists"/>
        </authorList>
    </citation>
    <scope>IDENTIFICATION</scope>
</reference>
<proteinExistence type="predicted"/>
<accession>A0A0D3K4R7</accession>
<dbReference type="PANTHER" id="PTHR23504:SF31">
    <property type="entry name" value="MAJOR FACILITATOR SUPERFAMILY DOMAIN-CONTAINING PROTEIN 10"/>
    <property type="match status" value="1"/>
</dbReference>
<dbReference type="AlphaFoldDB" id="A0A0D3K4R7"/>
<evidence type="ECO:0008006" key="9">
    <source>
        <dbReference type="Google" id="ProtNLM"/>
    </source>
</evidence>
<dbReference type="Gene3D" id="1.20.1250.20">
    <property type="entry name" value="MFS general substrate transporter like domains"/>
    <property type="match status" value="1"/>
</dbReference>
<evidence type="ECO:0000256" key="5">
    <source>
        <dbReference type="ARBA" id="ARBA00023136"/>
    </source>
</evidence>
<organism evidence="7 8">
    <name type="scientific">Emiliania huxleyi (strain CCMP1516)</name>
    <dbReference type="NCBI Taxonomy" id="280463"/>
    <lineage>
        <taxon>Eukaryota</taxon>
        <taxon>Haptista</taxon>
        <taxon>Haptophyta</taxon>
        <taxon>Prymnesiophyceae</taxon>
        <taxon>Isochrysidales</taxon>
        <taxon>Noelaerhabdaceae</taxon>
        <taxon>Emiliania</taxon>
    </lineage>
</organism>
<dbReference type="PaxDb" id="2903-EOD30752"/>
<evidence type="ECO:0000313" key="8">
    <source>
        <dbReference type="Proteomes" id="UP000013827"/>
    </source>
</evidence>
<evidence type="ECO:0000256" key="2">
    <source>
        <dbReference type="ARBA" id="ARBA00022448"/>
    </source>
</evidence>
<dbReference type="InterPro" id="IPR036259">
    <property type="entry name" value="MFS_trans_sf"/>
</dbReference>
<dbReference type="PANTHER" id="PTHR23504">
    <property type="entry name" value="MAJOR FACILITATOR SUPERFAMILY DOMAIN-CONTAINING PROTEIN 10"/>
    <property type="match status" value="1"/>
</dbReference>
<protein>
    <recommendedName>
        <fullName evidence="9">Major facilitator superfamily (MFS) profile domain-containing protein</fullName>
    </recommendedName>
</protein>
<keyword evidence="5 6" id="KW-0472">Membrane</keyword>
<comment type="subcellular location">
    <subcellularLocation>
        <location evidence="1">Membrane</location>
        <topology evidence="1">Multi-pass membrane protein</topology>
    </subcellularLocation>
</comment>
<evidence type="ECO:0000313" key="7">
    <source>
        <dbReference type="EnsemblProtists" id="EOD30752"/>
    </source>
</evidence>
<keyword evidence="2" id="KW-0813">Transport</keyword>
<dbReference type="HOGENOM" id="CLU_1167736_0_0_1"/>
<name>A0A0D3K4R7_EMIH1</name>
<evidence type="ECO:0000256" key="1">
    <source>
        <dbReference type="ARBA" id="ARBA00004141"/>
    </source>
</evidence>
<keyword evidence="8" id="KW-1185">Reference proteome</keyword>
<dbReference type="InterPro" id="IPR011701">
    <property type="entry name" value="MFS"/>
</dbReference>
<dbReference type="RefSeq" id="XP_005783181.1">
    <property type="nucleotide sequence ID" value="XM_005783124.1"/>
</dbReference>
<feature type="transmembrane region" description="Helical" evidence="6">
    <location>
        <begin position="119"/>
        <end position="144"/>
    </location>
</feature>
<dbReference type="KEGG" id="ehx:EMIHUDRAFT_253657"/>
<dbReference type="GO" id="GO:0022857">
    <property type="term" value="F:transmembrane transporter activity"/>
    <property type="evidence" value="ECO:0007669"/>
    <property type="project" value="InterPro"/>
</dbReference>
<dbReference type="GeneID" id="17276027"/>
<dbReference type="Proteomes" id="UP000013827">
    <property type="component" value="Unassembled WGS sequence"/>
</dbReference>
<keyword evidence="3 6" id="KW-0812">Transmembrane</keyword>
<feature type="transmembrane region" description="Helical" evidence="6">
    <location>
        <begin position="91"/>
        <end position="107"/>
    </location>
</feature>
<feature type="transmembrane region" description="Helical" evidence="6">
    <location>
        <begin position="156"/>
        <end position="180"/>
    </location>
</feature>
<dbReference type="GO" id="GO:0016020">
    <property type="term" value="C:membrane"/>
    <property type="evidence" value="ECO:0007669"/>
    <property type="project" value="UniProtKB-SubCell"/>
</dbReference>
<evidence type="ECO:0000256" key="6">
    <source>
        <dbReference type="SAM" id="Phobius"/>
    </source>
</evidence>
<keyword evidence="4 6" id="KW-1133">Transmembrane helix</keyword>
<dbReference type="SUPFAM" id="SSF103473">
    <property type="entry name" value="MFS general substrate transporter"/>
    <property type="match status" value="1"/>
</dbReference>
<evidence type="ECO:0000256" key="3">
    <source>
        <dbReference type="ARBA" id="ARBA00022692"/>
    </source>
</evidence>
<dbReference type="Pfam" id="PF07690">
    <property type="entry name" value="MFS_1"/>
    <property type="match status" value="1"/>
</dbReference>
<reference evidence="8" key="1">
    <citation type="journal article" date="2013" name="Nature">
        <title>Pan genome of the phytoplankton Emiliania underpins its global distribution.</title>
        <authorList>
            <person name="Read B.A."/>
            <person name="Kegel J."/>
            <person name="Klute M.J."/>
            <person name="Kuo A."/>
            <person name="Lefebvre S.C."/>
            <person name="Maumus F."/>
            <person name="Mayer C."/>
            <person name="Miller J."/>
            <person name="Monier A."/>
            <person name="Salamov A."/>
            <person name="Young J."/>
            <person name="Aguilar M."/>
            <person name="Claverie J.M."/>
            <person name="Frickenhaus S."/>
            <person name="Gonzalez K."/>
            <person name="Herman E.K."/>
            <person name="Lin Y.C."/>
            <person name="Napier J."/>
            <person name="Ogata H."/>
            <person name="Sarno A.F."/>
            <person name="Shmutz J."/>
            <person name="Schroeder D."/>
            <person name="de Vargas C."/>
            <person name="Verret F."/>
            <person name="von Dassow P."/>
            <person name="Valentin K."/>
            <person name="Van de Peer Y."/>
            <person name="Wheeler G."/>
            <person name="Dacks J.B."/>
            <person name="Delwiche C.F."/>
            <person name="Dyhrman S.T."/>
            <person name="Glockner G."/>
            <person name="John U."/>
            <person name="Richards T."/>
            <person name="Worden A.Z."/>
            <person name="Zhang X."/>
            <person name="Grigoriev I.V."/>
            <person name="Allen A.E."/>
            <person name="Bidle K."/>
            <person name="Borodovsky M."/>
            <person name="Bowler C."/>
            <person name="Brownlee C."/>
            <person name="Cock J.M."/>
            <person name="Elias M."/>
            <person name="Gladyshev V.N."/>
            <person name="Groth M."/>
            <person name="Guda C."/>
            <person name="Hadaegh A."/>
            <person name="Iglesias-Rodriguez M.D."/>
            <person name="Jenkins J."/>
            <person name="Jones B.M."/>
            <person name="Lawson T."/>
            <person name="Leese F."/>
            <person name="Lindquist E."/>
            <person name="Lobanov A."/>
            <person name="Lomsadze A."/>
            <person name="Malik S.B."/>
            <person name="Marsh M.E."/>
            <person name="Mackinder L."/>
            <person name="Mock T."/>
            <person name="Mueller-Roeber B."/>
            <person name="Pagarete A."/>
            <person name="Parker M."/>
            <person name="Probert I."/>
            <person name="Quesneville H."/>
            <person name="Raines C."/>
            <person name="Rensing S.A."/>
            <person name="Riano-Pachon D.M."/>
            <person name="Richier S."/>
            <person name="Rokitta S."/>
            <person name="Shiraiwa Y."/>
            <person name="Soanes D.M."/>
            <person name="van der Giezen M."/>
            <person name="Wahlund T.M."/>
            <person name="Williams B."/>
            <person name="Wilson W."/>
            <person name="Wolfe G."/>
            <person name="Wurch L.L."/>
        </authorList>
    </citation>
    <scope>NUCLEOTIDE SEQUENCE</scope>
</reference>
<feature type="transmembrane region" description="Helical" evidence="6">
    <location>
        <begin position="20"/>
        <end position="46"/>
    </location>
</feature>